<evidence type="ECO:0000256" key="17">
    <source>
        <dbReference type="ARBA" id="ARBA00022964"/>
    </source>
</evidence>
<dbReference type="InterPro" id="IPR003347">
    <property type="entry name" value="JmjC_dom"/>
</dbReference>
<evidence type="ECO:0000313" key="37">
    <source>
        <dbReference type="Proteomes" id="UP000694700"/>
    </source>
</evidence>
<dbReference type="InterPro" id="IPR013083">
    <property type="entry name" value="Znf_RING/FYVE/PHD"/>
</dbReference>
<evidence type="ECO:0000256" key="28">
    <source>
        <dbReference type="ARBA" id="ARBA00080420"/>
    </source>
</evidence>
<evidence type="ECO:0000256" key="8">
    <source>
        <dbReference type="ARBA" id="ARBA00022553"/>
    </source>
</evidence>
<evidence type="ECO:0000256" key="27">
    <source>
        <dbReference type="ARBA" id="ARBA00076087"/>
    </source>
</evidence>
<evidence type="ECO:0000259" key="34">
    <source>
        <dbReference type="PROSITE" id="PS51058"/>
    </source>
</evidence>
<dbReference type="InterPro" id="IPR001810">
    <property type="entry name" value="F-box_dom"/>
</dbReference>
<keyword evidence="12" id="KW-0677">Repeat</keyword>
<keyword evidence="15" id="KW-0156">Chromatin regulator</keyword>
<dbReference type="GO" id="GO:0005694">
    <property type="term" value="C:chromosome"/>
    <property type="evidence" value="ECO:0007669"/>
    <property type="project" value="UniProtKB-SubCell"/>
</dbReference>
<dbReference type="InterPro" id="IPR006553">
    <property type="entry name" value="Leu-rich_rpt_Cys-con_subtyp"/>
</dbReference>
<dbReference type="EC" id="1.14.11.27" evidence="5"/>
<dbReference type="CDD" id="cd15644">
    <property type="entry name" value="PHD_KDM2B"/>
    <property type="match status" value="1"/>
</dbReference>
<feature type="compositionally biased region" description="Polar residues" evidence="32">
    <location>
        <begin position="743"/>
        <end position="773"/>
    </location>
</feature>
<keyword evidence="11" id="KW-0699">rRNA-binding</keyword>
<evidence type="ECO:0000256" key="24">
    <source>
        <dbReference type="ARBA" id="ARBA00023242"/>
    </source>
</evidence>
<keyword evidence="9" id="KW-0433">Leucine-rich repeat</keyword>
<evidence type="ECO:0000256" key="32">
    <source>
        <dbReference type="SAM" id="MobiDB-lite"/>
    </source>
</evidence>
<dbReference type="Ensembl" id="ENSCCRT00015045187.1">
    <property type="protein sequence ID" value="ENSCCRP00015043711.1"/>
    <property type="gene ID" value="ENSCCRG00015018108.1"/>
</dbReference>
<feature type="compositionally biased region" description="Polar residues" evidence="32">
    <location>
        <begin position="671"/>
        <end position="683"/>
    </location>
</feature>
<feature type="domain" description="CXXC-type" evidence="34">
    <location>
        <begin position="514"/>
        <end position="560"/>
    </location>
</feature>
<evidence type="ECO:0000256" key="2">
    <source>
        <dbReference type="ARBA" id="ARBA00004286"/>
    </source>
</evidence>
<evidence type="ECO:0000313" key="36">
    <source>
        <dbReference type="Ensembl" id="ENSCCRP00015043711.1"/>
    </source>
</evidence>
<evidence type="ECO:0000256" key="10">
    <source>
        <dbReference type="ARBA" id="ARBA00022723"/>
    </source>
</evidence>
<keyword evidence="20" id="KW-0805">Transcription regulation</keyword>
<feature type="domain" description="PHD-type" evidence="33">
    <location>
        <begin position="567"/>
        <end position="633"/>
    </location>
</feature>
<keyword evidence="17" id="KW-0223">Dioxygenase</keyword>
<dbReference type="Pfam" id="PF02008">
    <property type="entry name" value="zf-CXXC"/>
    <property type="match status" value="1"/>
</dbReference>
<dbReference type="Gene3D" id="3.30.40.10">
    <property type="entry name" value="Zinc/RING finger domain, C3HC4 (zinc finger)"/>
    <property type="match status" value="1"/>
</dbReference>
<dbReference type="InterPro" id="IPR019787">
    <property type="entry name" value="Znf_PHD-finger"/>
</dbReference>
<dbReference type="InterPro" id="IPR057207">
    <property type="entry name" value="FBXL15_LRR"/>
</dbReference>
<evidence type="ECO:0000256" key="29">
    <source>
        <dbReference type="ARBA" id="ARBA00081566"/>
    </source>
</evidence>
<evidence type="ECO:0000256" key="31">
    <source>
        <dbReference type="PROSITE-ProRule" id="PRU00509"/>
    </source>
</evidence>
<evidence type="ECO:0000256" key="19">
    <source>
        <dbReference type="ARBA" id="ARBA00023004"/>
    </source>
</evidence>
<proteinExistence type="inferred from homology"/>
<dbReference type="PROSITE" id="PS50016">
    <property type="entry name" value="ZF_PHD_2"/>
    <property type="match status" value="1"/>
</dbReference>
<keyword evidence="6" id="KW-0158">Chromosome</keyword>
<organism evidence="36 37">
    <name type="scientific">Cyprinus carpio</name>
    <name type="common">Common carp</name>
    <dbReference type="NCBI Taxonomy" id="7962"/>
    <lineage>
        <taxon>Eukaryota</taxon>
        <taxon>Metazoa</taxon>
        <taxon>Chordata</taxon>
        <taxon>Craniata</taxon>
        <taxon>Vertebrata</taxon>
        <taxon>Euteleostomi</taxon>
        <taxon>Actinopterygii</taxon>
        <taxon>Neopterygii</taxon>
        <taxon>Teleostei</taxon>
        <taxon>Ostariophysi</taxon>
        <taxon>Cypriniformes</taxon>
        <taxon>Cyprinidae</taxon>
        <taxon>Cyprininae</taxon>
        <taxon>Cyprinus</taxon>
    </lineage>
</organism>
<protein>
    <recommendedName>
        <fullName evidence="26">Lysine-specific demethylase 2B</fullName>
        <ecNumber evidence="5">1.14.11.27</ecNumber>
    </recommendedName>
    <alternativeName>
        <fullName evidence="28">F-box and leucine-rich repeat protein 10</fullName>
    </alternativeName>
    <alternativeName>
        <fullName evidence="30">F-box/LRR-repeat protein 10</fullName>
    </alternativeName>
    <alternativeName>
        <fullName evidence="27">JmjC domain-containing histone demethylation protein 1B</fullName>
    </alternativeName>
    <alternativeName>
        <fullName evidence="29">[Histone-H3]-lysine-36 demethylase 1B</fullName>
    </alternativeName>
</protein>
<keyword evidence="7" id="KW-0678">Repressor</keyword>
<dbReference type="Pfam" id="PF12937">
    <property type="entry name" value="F-box-like"/>
    <property type="match status" value="1"/>
</dbReference>
<keyword evidence="23" id="KW-0804">Transcription</keyword>
<dbReference type="InterPro" id="IPR041667">
    <property type="entry name" value="Cupin_8"/>
</dbReference>
<evidence type="ECO:0000256" key="15">
    <source>
        <dbReference type="ARBA" id="ARBA00022853"/>
    </source>
</evidence>
<evidence type="ECO:0000256" key="4">
    <source>
        <dbReference type="ARBA" id="ARBA00008037"/>
    </source>
</evidence>
<keyword evidence="21" id="KW-0175">Coiled coil</keyword>
<dbReference type="Gene3D" id="1.20.58.1360">
    <property type="match status" value="1"/>
</dbReference>
<keyword evidence="14" id="KW-0862">Zinc</keyword>
<dbReference type="InterPro" id="IPR002857">
    <property type="entry name" value="Znf_CXXC"/>
</dbReference>
<evidence type="ECO:0000256" key="11">
    <source>
        <dbReference type="ARBA" id="ARBA00022730"/>
    </source>
</evidence>
<evidence type="ECO:0000256" key="16">
    <source>
        <dbReference type="ARBA" id="ARBA00022884"/>
    </source>
</evidence>
<keyword evidence="10" id="KW-0479">Metal-binding</keyword>
<dbReference type="SUPFAM" id="SSF57903">
    <property type="entry name" value="FYVE/PHD zinc finger"/>
    <property type="match status" value="1"/>
</dbReference>
<comment type="cofactor">
    <cofactor evidence="1">
        <name>Fe(2+)</name>
        <dbReference type="ChEBI" id="CHEBI:29033"/>
    </cofactor>
</comment>
<keyword evidence="16" id="KW-0694">RNA-binding</keyword>
<name>A0A8C1UY90_CYPCA</name>
<evidence type="ECO:0000256" key="5">
    <source>
        <dbReference type="ARBA" id="ARBA00013246"/>
    </source>
</evidence>
<dbReference type="Pfam" id="PF17811">
    <property type="entry name" value="JHD"/>
    <property type="match status" value="1"/>
</dbReference>
<feature type="region of interest" description="Disordered" evidence="32">
    <location>
        <begin position="369"/>
        <end position="426"/>
    </location>
</feature>
<sequence>MEACAESGRKLRSICRRMYDENEDLSDVEEITNIRGFSVEDKLESNSYNSEFVQFMEGKDFTYEYVQREALRTPLVFKAKDGLGIRMPDPEFTVSEIKGLVGSRRAVDVMDVSTQKGSEMSMAQFVRYYETPEDERDKLLNVISLEFSHTKLENLIKRPTVVDLVDWVDNMWPRHLKQKQTEATNVMSEMKYPKVQRYCLMSVKGCFTDFHIDFGGTSVWYHVFKGRKVFWLIPPSPHNLSLYEDWVLSGKQSDIFLGDRSDGCQRVELKQGYTFFIPSGWIHAVYTPEDTLVFGGNILHSFNIPMQLTVYEIENRTKVHSKFRYPFFYEMCWYVLERYVNCLTRRSHLTEPKLVTESLVSAPRLDMEEDSCETRLERTEGTTQPSSTVPPYQTFKSPADDSEDSFKSLPSECPKTPSGSPGMEHSGKWTHLTEFEINGLKALVEKLESLPETKKCVPEGIEDPQALLDDVKVVLKEHADDNPKLAITGSPIVCWPKKTAGGVKLSSSRGSSSARRRRTRCRKCEACTRKECGECHFCKDMKKFGGPGRMKQSCIMRQCIAPVLPHTAVCLVCGEAGKEDTVENEEDKFNMMLMECSVCNEIIHPGCLKVKDSGGVVNDELPNCWECPKCNHAGKTGKQKRGPGFKYASNLPGSMLKDQRMNRDVKEEPESNMSTESYTSTSEDAFKKRSPKLEDNPLRKKRKLFKNDSDSDSNVKKKVRSKPEDLSTSNKSSREENGKLVHKTSNALEGDQSQGGFTQAGPSSDSGVDTQLRSQRKTKRKPRLPNKELSKELSKQLNQEIQKTEDCLAHQNGRAVKTEPDSDGEDRKPLRNGSSHLRDWLGPKQELNGSLREQVPVNWIRTTPTPVIRPTPCRSPPKCVQMERHVIRPPPISPPPDGLPLDDGKNHVMRREVWMAVFSHLTHQDLCVCMRVCKTWNRWCCDKRLWTKIDLNRCKSITPLMLSGIIRRQPVSLDLSWTNISKKQLSWLINRLPGLRILLLAGCSWAAVSALCTSSCPLLRTLDVQWVEGLNDNQIRDLLSPPTDNRPGQLDSRSKLRNVENLYLAGLDITDTSLKLIIKHIPSLSQLDLSYCNHITDQSVNILTAAGTTTRDSLTHINLSVCNKVTDLSLTYFKRCGNICHIDLRYCKQVTKEGCEQFIAEMSVSVQFRLIEEKLLRKLS</sequence>
<dbReference type="InterPro" id="IPR050690">
    <property type="entry name" value="JHDM1_Histone_Demethylase"/>
</dbReference>
<feature type="compositionally biased region" description="Basic and acidic residues" evidence="32">
    <location>
        <begin position="684"/>
        <end position="698"/>
    </location>
</feature>
<dbReference type="Gene3D" id="1.20.1280.50">
    <property type="match status" value="1"/>
</dbReference>
<dbReference type="FunFam" id="3.80.10.10:FF:000011">
    <property type="entry name" value="Lysine-specific demethylase 2B isoform X1"/>
    <property type="match status" value="1"/>
</dbReference>
<evidence type="ECO:0000256" key="22">
    <source>
        <dbReference type="ARBA" id="ARBA00023125"/>
    </source>
</evidence>
<feature type="compositionally biased region" description="Basic and acidic residues" evidence="32">
    <location>
        <begin position="816"/>
        <end position="829"/>
    </location>
</feature>
<dbReference type="GO" id="GO:0003677">
    <property type="term" value="F:DNA binding"/>
    <property type="evidence" value="ECO:0007669"/>
    <property type="project" value="UniProtKB-KW"/>
</dbReference>
<dbReference type="GO" id="GO:0008270">
    <property type="term" value="F:zinc ion binding"/>
    <property type="evidence" value="ECO:0007669"/>
    <property type="project" value="UniProtKB-KW"/>
</dbReference>
<dbReference type="GO" id="GO:0005730">
    <property type="term" value="C:nucleolus"/>
    <property type="evidence" value="ECO:0007669"/>
    <property type="project" value="UniProtKB-SubCell"/>
</dbReference>
<accession>A0A8C1UY90</accession>
<dbReference type="Pfam" id="PF25372">
    <property type="entry name" value="DUF7885"/>
    <property type="match status" value="1"/>
</dbReference>
<evidence type="ECO:0000256" key="12">
    <source>
        <dbReference type="ARBA" id="ARBA00022737"/>
    </source>
</evidence>
<feature type="compositionally biased region" description="Basic and acidic residues" evidence="32">
    <location>
        <begin position="785"/>
        <end position="794"/>
    </location>
</feature>
<dbReference type="GO" id="GO:0140680">
    <property type="term" value="F:histone H3K36me/H3K36me2 demethylase activity"/>
    <property type="evidence" value="ECO:0007669"/>
    <property type="project" value="UniProtKB-EC"/>
</dbReference>
<dbReference type="PROSITE" id="PS51184">
    <property type="entry name" value="JMJC"/>
    <property type="match status" value="1"/>
</dbReference>
<feature type="compositionally biased region" description="Polar residues" evidence="32">
    <location>
        <begin position="381"/>
        <end position="396"/>
    </location>
</feature>
<comment type="catalytic activity">
    <reaction evidence="25">
        <text>N(6),N(6)-dimethyl-L-lysyl(36)-[histone H3] + 2 2-oxoglutarate + 2 O2 = L-lysyl(36)-[histone H3] + 2 formaldehyde + 2 succinate + 2 CO2</text>
        <dbReference type="Rhea" id="RHEA:42032"/>
        <dbReference type="Rhea" id="RHEA-COMP:9785"/>
        <dbReference type="Rhea" id="RHEA-COMP:9787"/>
        <dbReference type="ChEBI" id="CHEBI:15379"/>
        <dbReference type="ChEBI" id="CHEBI:16526"/>
        <dbReference type="ChEBI" id="CHEBI:16810"/>
        <dbReference type="ChEBI" id="CHEBI:16842"/>
        <dbReference type="ChEBI" id="CHEBI:29969"/>
        <dbReference type="ChEBI" id="CHEBI:30031"/>
        <dbReference type="ChEBI" id="CHEBI:61976"/>
        <dbReference type="EC" id="1.14.11.27"/>
    </reaction>
</comment>
<dbReference type="InterPro" id="IPR041070">
    <property type="entry name" value="JHD"/>
</dbReference>
<evidence type="ECO:0000256" key="18">
    <source>
        <dbReference type="ARBA" id="ARBA00023002"/>
    </source>
</evidence>
<reference evidence="36" key="1">
    <citation type="submission" date="2025-08" db="UniProtKB">
        <authorList>
            <consortium name="Ensembl"/>
        </authorList>
    </citation>
    <scope>IDENTIFICATION</scope>
</reference>
<keyword evidence="8" id="KW-0597">Phosphoprotein</keyword>
<feature type="compositionally biased region" description="Basic and acidic residues" evidence="32">
    <location>
        <begin position="657"/>
        <end position="669"/>
    </location>
</feature>
<dbReference type="FunFam" id="2.60.120.650:FF:000005">
    <property type="entry name" value="lysine-specific demethylase 2A isoform X1"/>
    <property type="match status" value="1"/>
</dbReference>
<evidence type="ECO:0000256" key="6">
    <source>
        <dbReference type="ARBA" id="ARBA00022454"/>
    </source>
</evidence>
<evidence type="ECO:0000256" key="23">
    <source>
        <dbReference type="ARBA" id="ARBA00023163"/>
    </source>
</evidence>
<dbReference type="Gene3D" id="3.80.10.10">
    <property type="entry name" value="Ribonuclease Inhibitor"/>
    <property type="match status" value="2"/>
</dbReference>
<feature type="domain" description="JmjC" evidence="35">
    <location>
        <begin position="147"/>
        <end position="315"/>
    </location>
</feature>
<evidence type="ECO:0000256" key="9">
    <source>
        <dbReference type="ARBA" id="ARBA00022614"/>
    </source>
</evidence>
<keyword evidence="13 31" id="KW-0863">Zinc-finger</keyword>
<dbReference type="SUPFAM" id="SSF51197">
    <property type="entry name" value="Clavaminate synthase-like"/>
    <property type="match status" value="1"/>
</dbReference>
<evidence type="ECO:0000256" key="7">
    <source>
        <dbReference type="ARBA" id="ARBA00022491"/>
    </source>
</evidence>
<dbReference type="InterPro" id="IPR032675">
    <property type="entry name" value="LRR_dom_sf"/>
</dbReference>
<dbReference type="Gene3D" id="2.60.120.650">
    <property type="entry name" value="Cupin"/>
    <property type="match status" value="1"/>
</dbReference>
<keyword evidence="19" id="KW-0408">Iron</keyword>
<evidence type="ECO:0000256" key="26">
    <source>
        <dbReference type="ARBA" id="ARBA00069294"/>
    </source>
</evidence>
<keyword evidence="22" id="KW-0238">DNA-binding</keyword>
<dbReference type="CDD" id="cd21785">
    <property type="entry name" value="CTD_KDM2B"/>
    <property type="match status" value="1"/>
</dbReference>
<evidence type="ECO:0000259" key="33">
    <source>
        <dbReference type="PROSITE" id="PS50016"/>
    </source>
</evidence>
<dbReference type="Pfam" id="PF13621">
    <property type="entry name" value="Cupin_8"/>
    <property type="match status" value="1"/>
</dbReference>
<evidence type="ECO:0000256" key="20">
    <source>
        <dbReference type="ARBA" id="ARBA00023015"/>
    </source>
</evidence>
<comment type="subcellular location">
    <subcellularLocation>
        <location evidence="2">Chromosome</location>
    </subcellularLocation>
    <subcellularLocation>
        <location evidence="3">Nucleus</location>
        <location evidence="3">Nucleolus</location>
    </subcellularLocation>
</comment>
<dbReference type="PANTHER" id="PTHR23123">
    <property type="entry name" value="PHD/F-BOX CONTAINING PROTEIN"/>
    <property type="match status" value="1"/>
</dbReference>
<dbReference type="SMART" id="SM00558">
    <property type="entry name" value="JmjC"/>
    <property type="match status" value="1"/>
</dbReference>
<dbReference type="InterPro" id="IPR011011">
    <property type="entry name" value="Znf_FYVE_PHD"/>
</dbReference>
<dbReference type="FunFam" id="3.30.40.10:FF:000020">
    <property type="entry name" value="lysine-specific demethylase 2B isoform X1"/>
    <property type="match status" value="1"/>
</dbReference>
<dbReference type="PROSITE" id="PS51058">
    <property type="entry name" value="ZF_CXXC"/>
    <property type="match status" value="1"/>
</dbReference>
<keyword evidence="18" id="KW-0560">Oxidoreductase</keyword>
<dbReference type="CDD" id="cd22180">
    <property type="entry name" value="F-box_FBXL10"/>
    <property type="match status" value="1"/>
</dbReference>
<feature type="compositionally biased region" description="Basic residues" evidence="32">
    <location>
        <begin position="774"/>
        <end position="784"/>
    </location>
</feature>
<feature type="compositionally biased region" description="Basic and acidic residues" evidence="32">
    <location>
        <begin position="705"/>
        <end position="725"/>
    </location>
</feature>
<dbReference type="GO" id="GO:0019843">
    <property type="term" value="F:rRNA binding"/>
    <property type="evidence" value="ECO:0007669"/>
    <property type="project" value="UniProtKB-KW"/>
</dbReference>
<evidence type="ECO:0000256" key="21">
    <source>
        <dbReference type="ARBA" id="ARBA00023054"/>
    </source>
</evidence>
<evidence type="ECO:0000256" key="30">
    <source>
        <dbReference type="ARBA" id="ARBA00083658"/>
    </source>
</evidence>
<dbReference type="Pfam" id="PF16866">
    <property type="entry name" value="PHD_4"/>
    <property type="match status" value="1"/>
</dbReference>
<evidence type="ECO:0000256" key="25">
    <source>
        <dbReference type="ARBA" id="ARBA00047915"/>
    </source>
</evidence>
<evidence type="ECO:0000256" key="3">
    <source>
        <dbReference type="ARBA" id="ARBA00004604"/>
    </source>
</evidence>
<dbReference type="Proteomes" id="UP000694700">
    <property type="component" value="Unplaced"/>
</dbReference>
<evidence type="ECO:0000259" key="35">
    <source>
        <dbReference type="PROSITE" id="PS51184"/>
    </source>
</evidence>
<dbReference type="SMART" id="SM00367">
    <property type="entry name" value="LRR_CC"/>
    <property type="match status" value="3"/>
</dbReference>
<keyword evidence="24" id="KW-0539">Nucleus</keyword>
<feature type="region of interest" description="Disordered" evidence="32">
    <location>
        <begin position="635"/>
        <end position="846"/>
    </location>
</feature>
<evidence type="ECO:0000256" key="14">
    <source>
        <dbReference type="ARBA" id="ARBA00022833"/>
    </source>
</evidence>
<dbReference type="SUPFAM" id="SSF52047">
    <property type="entry name" value="RNI-like"/>
    <property type="match status" value="1"/>
</dbReference>
<dbReference type="AlphaFoldDB" id="A0A8C1UY90"/>
<comment type="similarity">
    <text evidence="4">Belongs to the JHDM1 histone demethylase family.</text>
</comment>
<evidence type="ECO:0000256" key="13">
    <source>
        <dbReference type="ARBA" id="ARBA00022771"/>
    </source>
</evidence>
<evidence type="ECO:0000256" key="1">
    <source>
        <dbReference type="ARBA" id="ARBA00001954"/>
    </source>
</evidence>